<evidence type="ECO:0000313" key="2">
    <source>
        <dbReference type="EMBL" id="AKF05852.1"/>
    </source>
</evidence>
<dbReference type="AlphaFoldDB" id="A0A0F6W2U1"/>
<dbReference type="KEGG" id="samy:DB32_003001"/>
<dbReference type="OrthoDB" id="9793736at2"/>
<dbReference type="EMBL" id="CP011125">
    <property type="protein sequence ID" value="AKF05852.1"/>
    <property type="molecule type" value="Genomic_DNA"/>
</dbReference>
<dbReference type="PROSITE" id="PS51354">
    <property type="entry name" value="GLUTAREDOXIN_2"/>
    <property type="match status" value="1"/>
</dbReference>
<keyword evidence="3" id="KW-1185">Reference proteome</keyword>
<dbReference type="Proteomes" id="UP000034883">
    <property type="component" value="Chromosome"/>
</dbReference>
<organism evidence="2 3">
    <name type="scientific">Sandaracinus amylolyticus</name>
    <dbReference type="NCBI Taxonomy" id="927083"/>
    <lineage>
        <taxon>Bacteria</taxon>
        <taxon>Pseudomonadati</taxon>
        <taxon>Myxococcota</taxon>
        <taxon>Polyangia</taxon>
        <taxon>Polyangiales</taxon>
        <taxon>Sandaracinaceae</taxon>
        <taxon>Sandaracinus</taxon>
    </lineage>
</organism>
<proteinExistence type="predicted"/>
<protein>
    <submittedName>
        <fullName evidence="2">Glutaredoxin</fullName>
    </submittedName>
</protein>
<name>A0A0F6W2U1_9BACT</name>
<dbReference type="STRING" id="927083.DB32_003001"/>
<feature type="domain" description="GST N-terminal" evidence="1">
    <location>
        <begin position="5"/>
        <end position="85"/>
    </location>
</feature>
<gene>
    <name evidence="2" type="ORF">DB32_003001</name>
</gene>
<dbReference type="RefSeq" id="WP_075097911.1">
    <property type="nucleotide sequence ID" value="NZ_CP011125.1"/>
</dbReference>
<accession>A0A0F6W2U1</accession>
<dbReference type="InterPro" id="IPR036249">
    <property type="entry name" value="Thioredoxin-like_sf"/>
</dbReference>
<dbReference type="InterPro" id="IPR004045">
    <property type="entry name" value="Glutathione_S-Trfase_N"/>
</dbReference>
<dbReference type="Gene3D" id="3.40.30.10">
    <property type="entry name" value="Glutaredoxin"/>
    <property type="match status" value="1"/>
</dbReference>
<sequence>MHNPDDLALYYYDGCFFCSRVRQALHDLGVRVEMRNIVESPQHLQDLVAARGRRTVPVLRIRKEGGDEWMPESADIVAYLRRRFG</sequence>
<dbReference type="PROSITE" id="PS50404">
    <property type="entry name" value="GST_NTER"/>
    <property type="match status" value="1"/>
</dbReference>
<evidence type="ECO:0000259" key="1">
    <source>
        <dbReference type="PROSITE" id="PS50404"/>
    </source>
</evidence>
<dbReference type="SUPFAM" id="SSF52833">
    <property type="entry name" value="Thioredoxin-like"/>
    <property type="match status" value="1"/>
</dbReference>
<evidence type="ECO:0000313" key="3">
    <source>
        <dbReference type="Proteomes" id="UP000034883"/>
    </source>
</evidence>
<dbReference type="Pfam" id="PF13417">
    <property type="entry name" value="GST_N_3"/>
    <property type="match status" value="1"/>
</dbReference>
<dbReference type="CDD" id="cd00570">
    <property type="entry name" value="GST_N_family"/>
    <property type="match status" value="1"/>
</dbReference>
<reference evidence="2 3" key="1">
    <citation type="submission" date="2015-03" db="EMBL/GenBank/DDBJ databases">
        <title>Genome assembly of Sandaracinus amylolyticus DSM 53668.</title>
        <authorList>
            <person name="Sharma G."/>
            <person name="Subramanian S."/>
        </authorList>
    </citation>
    <scope>NUCLEOTIDE SEQUENCE [LARGE SCALE GENOMIC DNA]</scope>
    <source>
        <strain evidence="2 3">DSM 53668</strain>
    </source>
</reference>